<gene>
    <name evidence="2" type="ordered locus">AXY_18840</name>
</gene>
<dbReference type="KEGG" id="axl:AXY_18840"/>
<feature type="domain" description="HNH nuclease" evidence="1">
    <location>
        <begin position="138"/>
        <end position="190"/>
    </location>
</feature>
<dbReference type="AlphaFoldDB" id="K0J557"/>
<dbReference type="REBASE" id="55326">
    <property type="entry name" value="Axy15112ORF18850P"/>
</dbReference>
<organism evidence="2 3">
    <name type="scientific">Amphibacillus xylanus (strain ATCC 51415 / DSM 6626 / JCM 7361 / LMG 17667 / NBRC 15112 / Ep01)</name>
    <dbReference type="NCBI Taxonomy" id="698758"/>
    <lineage>
        <taxon>Bacteria</taxon>
        <taxon>Bacillati</taxon>
        <taxon>Bacillota</taxon>
        <taxon>Bacilli</taxon>
        <taxon>Bacillales</taxon>
        <taxon>Bacillaceae</taxon>
        <taxon>Amphibacillus</taxon>
    </lineage>
</organism>
<dbReference type="eggNOG" id="COG3440">
    <property type="taxonomic scope" value="Bacteria"/>
</dbReference>
<dbReference type="OrthoDB" id="5678128at2"/>
<name>K0J557_AMPXN</name>
<reference evidence="2 3" key="1">
    <citation type="submission" date="2011-01" db="EMBL/GenBank/DDBJ databases">
        <title>Whole genome sequence of Amphibacillus xylinus NBRC 15112.</title>
        <authorList>
            <person name="Nakazawa H."/>
            <person name="Katano Y."/>
            <person name="Nakamura S."/>
            <person name="Sasagawa M."/>
            <person name="Fukada J."/>
            <person name="Arai T."/>
            <person name="Sasakura N."/>
            <person name="Mochizuki D."/>
            <person name="Hosoyama A."/>
            <person name="Harada K."/>
            <person name="Horikawa H."/>
            <person name="Kato Y."/>
            <person name="Harada T."/>
            <person name="Sasaki K."/>
            <person name="Sekiguchi M."/>
            <person name="Hodoyama M."/>
            <person name="Nishiko R."/>
            <person name="Narita H."/>
            <person name="Hanamaki A."/>
            <person name="Hata C."/>
            <person name="Konno Y."/>
            <person name="Niimura Y."/>
            <person name="Yamazaki S."/>
            <person name="Fujita N."/>
        </authorList>
    </citation>
    <scope>NUCLEOTIDE SEQUENCE [LARGE SCALE GENOMIC DNA]</scope>
    <source>
        <strain evidence="3">ATCC 51415 / DSM 6626 / JCM 7361 / LMG 17667 / NBRC 15112 / Ep01</strain>
    </source>
</reference>
<dbReference type="EMBL" id="AP012050">
    <property type="protein sequence ID" value="BAM48016.1"/>
    <property type="molecule type" value="Genomic_DNA"/>
</dbReference>
<keyword evidence="3" id="KW-1185">Reference proteome</keyword>
<evidence type="ECO:0000313" key="2">
    <source>
        <dbReference type="EMBL" id="BAM48016.1"/>
    </source>
</evidence>
<dbReference type="Proteomes" id="UP000006294">
    <property type="component" value="Chromosome"/>
</dbReference>
<proteinExistence type="predicted"/>
<dbReference type="InterPro" id="IPR003615">
    <property type="entry name" value="HNH_nuc"/>
</dbReference>
<dbReference type="STRING" id="698758.AXY_18840"/>
<evidence type="ECO:0000259" key="1">
    <source>
        <dbReference type="Pfam" id="PF13391"/>
    </source>
</evidence>
<sequence length="239" mass="27814">MEFSEWLHTNTALADSSIDKYSRAVNTISKEMIQIGVIKKPLMEMEALELEMAITLILLNPDFLAKDKRGNKMYSNSLKQFKYYYLSSRETTNNFEQNLLYETEQDYSISETTRKAIINARIGQGVFKNELLKKYSRCIITKVDNKKLLIASHIKPWAVSDNQERISVDNGFLLTPTFDKLFDIGLITFDANSRIKVSQFVGKKNEERLNIRRNANYDLKLNEQVMKNLEYHNDIIFVS</sequence>
<accession>K0J557</accession>
<protein>
    <recommendedName>
        <fullName evidence="1">HNH nuclease domain-containing protein</fullName>
    </recommendedName>
</protein>
<evidence type="ECO:0000313" key="3">
    <source>
        <dbReference type="Proteomes" id="UP000006294"/>
    </source>
</evidence>
<dbReference type="HOGENOM" id="CLU_094932_0_0_9"/>
<dbReference type="RefSeq" id="WP_015010603.1">
    <property type="nucleotide sequence ID" value="NC_018704.1"/>
</dbReference>
<dbReference type="Pfam" id="PF13391">
    <property type="entry name" value="HNH_2"/>
    <property type="match status" value="1"/>
</dbReference>